<evidence type="ECO:0000313" key="1">
    <source>
        <dbReference type="EMBL" id="CAA9557875.1"/>
    </source>
</evidence>
<protein>
    <submittedName>
        <fullName evidence="1">Uncharacterized protein</fullName>
    </submittedName>
</protein>
<proteinExistence type="predicted"/>
<sequence>AKNWQPARGRVYARRRLGARQLCYPRAVGARPGRADWCRVRLRQLSALAGGPVPGCDRI</sequence>
<reference evidence="1" key="1">
    <citation type="submission" date="2020-02" db="EMBL/GenBank/DDBJ databases">
        <authorList>
            <person name="Meier V. D."/>
        </authorList>
    </citation>
    <scope>NUCLEOTIDE SEQUENCE</scope>
    <source>
        <strain evidence="1">AVDCRST_MAG43</strain>
    </source>
</reference>
<dbReference type="AlphaFoldDB" id="A0A6J4URK3"/>
<name>A0A6J4URK3_9BACT</name>
<feature type="non-terminal residue" evidence="1">
    <location>
        <position position="1"/>
    </location>
</feature>
<accession>A0A6J4URK3</accession>
<feature type="non-terminal residue" evidence="1">
    <location>
        <position position="59"/>
    </location>
</feature>
<gene>
    <name evidence="1" type="ORF">AVDCRST_MAG43-1622</name>
</gene>
<organism evidence="1">
    <name type="scientific">uncultured Thermomicrobiales bacterium</name>
    <dbReference type="NCBI Taxonomy" id="1645740"/>
    <lineage>
        <taxon>Bacteria</taxon>
        <taxon>Pseudomonadati</taxon>
        <taxon>Thermomicrobiota</taxon>
        <taxon>Thermomicrobia</taxon>
        <taxon>Thermomicrobiales</taxon>
        <taxon>environmental samples</taxon>
    </lineage>
</organism>
<dbReference type="EMBL" id="CADCWI010000086">
    <property type="protein sequence ID" value="CAA9557875.1"/>
    <property type="molecule type" value="Genomic_DNA"/>
</dbReference>